<evidence type="ECO:0000256" key="1">
    <source>
        <dbReference type="ARBA" id="ARBA00022729"/>
    </source>
</evidence>
<dbReference type="EMBL" id="CP157974">
    <property type="protein sequence ID" value="XBT81138.1"/>
    <property type="molecule type" value="Genomic_DNA"/>
</dbReference>
<proteinExistence type="predicted"/>
<keyword evidence="1" id="KW-0732">Signal</keyword>
<dbReference type="InterPro" id="IPR011519">
    <property type="entry name" value="UnbV_ASPIC"/>
</dbReference>
<evidence type="ECO:0000259" key="2">
    <source>
        <dbReference type="Pfam" id="PF07593"/>
    </source>
</evidence>
<gene>
    <name evidence="3" type="ORF">ABIH81_26350</name>
</gene>
<dbReference type="InterPro" id="IPR028994">
    <property type="entry name" value="Integrin_alpha_N"/>
</dbReference>
<protein>
    <submittedName>
        <fullName evidence="3">CRTAC1 family protein</fullName>
    </submittedName>
</protein>
<dbReference type="Gene3D" id="2.130.10.130">
    <property type="entry name" value="Integrin alpha, N-terminal"/>
    <property type="match status" value="2"/>
</dbReference>
<dbReference type="RefSeq" id="WP_349877556.1">
    <property type="nucleotide sequence ID" value="NZ_CP157974.1"/>
</dbReference>
<organism evidence="3">
    <name type="scientific">Micromonospora sp. HUAS YX12</name>
    <dbReference type="NCBI Taxonomy" id="3156396"/>
    <lineage>
        <taxon>Bacteria</taxon>
        <taxon>Bacillati</taxon>
        <taxon>Actinomycetota</taxon>
        <taxon>Actinomycetes</taxon>
        <taxon>Micromonosporales</taxon>
        <taxon>Micromonosporaceae</taxon>
        <taxon>Micromonospora</taxon>
    </lineage>
</organism>
<accession>A0AAU7QY74</accession>
<dbReference type="PANTHER" id="PTHR16026">
    <property type="entry name" value="CARTILAGE ACIDIC PROTEIN 1"/>
    <property type="match status" value="1"/>
</dbReference>
<sequence length="626" mass="66571">MPSAVRRTLVPALAVLLCVVAGLFTRLPSVSASDADALSARFAFTSAPLNAAGDTRRLREVQPALNHLAAWISAVGAGVGLGDLDGDGLPNDRCLVDPRDDSVTVAPVPGTGERYAAVALQPTGVEYDARTTAPMGCLPADFNGDGALDVLVYFWGRVPLLYLRQPGGGAPGTVGFRASDVVAPGEIWNSTTANVLDVDGDGGLDILIGNYFPDGARVLDRTAADDPVMRMQDSMSLGRNGGRNRLLMFDGNTPGAGGVPVPAYADRSDAFTTGQARAWTLATGAQDLTGDGLPELYFANDFGPDNLLVNESRPGRPEFREVSGTRDPLAPKSKVIGHDSFKGMGVAFDDLNADGRPDLLVSNITSPFALQESNFAFVSTGGRFTSGRAPYRDRSEELGLSRSGWAWDIKAADFDADGRREITQAVGFLHGDTDRWAELQELAMANDTFLKYPWAWPNFRPGDSLSGHERNPFFVRGPDGRFVDVSKRLGMTSTQASRAIAVGDVDHDGRLDMAVANQWAASELFRNTGPATTHLGLRLVVPTANGATRAAIGARVEVRRADGTTLTDQLYPANGHTGVNADELYFGLGGSPSAQVRITWRDAAGQHETSTTLASGWHTVTLRPES</sequence>
<dbReference type="InterPro" id="IPR027039">
    <property type="entry name" value="Crtac1"/>
</dbReference>
<dbReference type="SUPFAM" id="SSF69318">
    <property type="entry name" value="Integrin alpha N-terminal domain"/>
    <property type="match status" value="1"/>
</dbReference>
<dbReference type="AlphaFoldDB" id="A0AAU7QY74"/>
<reference evidence="3" key="1">
    <citation type="submission" date="2024-06" db="EMBL/GenBank/DDBJ databases">
        <title>Micromonospora sp. strain HUAS YX12 genome sequences.</title>
        <authorList>
            <person name="Mo P."/>
        </authorList>
    </citation>
    <scope>NUCLEOTIDE SEQUENCE</scope>
    <source>
        <strain evidence="3">HUAS YX12</strain>
    </source>
</reference>
<dbReference type="PANTHER" id="PTHR16026:SF0">
    <property type="entry name" value="CARTILAGE ACIDIC PROTEIN 1"/>
    <property type="match status" value="1"/>
</dbReference>
<dbReference type="InterPro" id="IPR013517">
    <property type="entry name" value="FG-GAP"/>
</dbReference>
<dbReference type="Pfam" id="PF07593">
    <property type="entry name" value="UnbV_ASPIC"/>
    <property type="match status" value="1"/>
</dbReference>
<dbReference type="Pfam" id="PF13517">
    <property type="entry name" value="FG-GAP_3"/>
    <property type="match status" value="1"/>
</dbReference>
<evidence type="ECO:0000313" key="3">
    <source>
        <dbReference type="EMBL" id="XBT81138.1"/>
    </source>
</evidence>
<name>A0AAU7QY74_9ACTN</name>
<feature type="domain" description="ASPIC/UnbV" evidence="2">
    <location>
        <begin position="551"/>
        <end position="607"/>
    </location>
</feature>